<organism evidence="1 2">
    <name type="scientific">Arctium lappa</name>
    <name type="common">Greater burdock</name>
    <name type="synonym">Lappa major</name>
    <dbReference type="NCBI Taxonomy" id="4217"/>
    <lineage>
        <taxon>Eukaryota</taxon>
        <taxon>Viridiplantae</taxon>
        <taxon>Streptophyta</taxon>
        <taxon>Embryophyta</taxon>
        <taxon>Tracheophyta</taxon>
        <taxon>Spermatophyta</taxon>
        <taxon>Magnoliopsida</taxon>
        <taxon>eudicotyledons</taxon>
        <taxon>Gunneridae</taxon>
        <taxon>Pentapetalae</taxon>
        <taxon>asterids</taxon>
        <taxon>campanulids</taxon>
        <taxon>Asterales</taxon>
        <taxon>Asteraceae</taxon>
        <taxon>Carduoideae</taxon>
        <taxon>Cardueae</taxon>
        <taxon>Arctiinae</taxon>
        <taxon>Arctium</taxon>
    </lineage>
</organism>
<dbReference type="EMBL" id="CM042047">
    <property type="protein sequence ID" value="KAI3771401.1"/>
    <property type="molecule type" value="Genomic_DNA"/>
</dbReference>
<reference evidence="1 2" key="2">
    <citation type="journal article" date="2022" name="Mol. Ecol. Resour.">
        <title>The genomes of chicory, endive, great burdock and yacon provide insights into Asteraceae paleo-polyploidization history and plant inulin production.</title>
        <authorList>
            <person name="Fan W."/>
            <person name="Wang S."/>
            <person name="Wang H."/>
            <person name="Wang A."/>
            <person name="Jiang F."/>
            <person name="Liu H."/>
            <person name="Zhao H."/>
            <person name="Xu D."/>
            <person name="Zhang Y."/>
        </authorList>
    </citation>
    <scope>NUCLEOTIDE SEQUENCE [LARGE SCALE GENOMIC DNA]</scope>
    <source>
        <strain evidence="2">cv. Niubang</strain>
    </source>
</reference>
<gene>
    <name evidence="1" type="ORF">L6452_02565</name>
</gene>
<proteinExistence type="predicted"/>
<evidence type="ECO:0000313" key="1">
    <source>
        <dbReference type="EMBL" id="KAI3771401.1"/>
    </source>
</evidence>
<dbReference type="Proteomes" id="UP001055879">
    <property type="component" value="Linkage Group LG01"/>
</dbReference>
<sequence>MLSISRDIRFPDYVHPNSRAPPSPRALTGSWSFSHRLRFPGTPPTWDMLTTGPSALPLNSRTLVFPGTPNPTPGYQFPRPPSDPGASPGPFPETWVCELREWFLSSDVYRDYSFPGTASRDPNRLPVPFPGVATFPVCTT</sequence>
<name>A0ACB9FL15_ARCLA</name>
<evidence type="ECO:0000313" key="2">
    <source>
        <dbReference type="Proteomes" id="UP001055879"/>
    </source>
</evidence>
<accession>A0ACB9FL15</accession>
<comment type="caution">
    <text evidence="1">The sequence shown here is derived from an EMBL/GenBank/DDBJ whole genome shotgun (WGS) entry which is preliminary data.</text>
</comment>
<reference evidence="2" key="1">
    <citation type="journal article" date="2022" name="Mol. Ecol. Resour.">
        <title>The genomes of chicory, endive, great burdock and yacon provide insights into Asteraceae palaeo-polyploidization history and plant inulin production.</title>
        <authorList>
            <person name="Fan W."/>
            <person name="Wang S."/>
            <person name="Wang H."/>
            <person name="Wang A."/>
            <person name="Jiang F."/>
            <person name="Liu H."/>
            <person name="Zhao H."/>
            <person name="Xu D."/>
            <person name="Zhang Y."/>
        </authorList>
    </citation>
    <scope>NUCLEOTIDE SEQUENCE [LARGE SCALE GENOMIC DNA]</scope>
    <source>
        <strain evidence="2">cv. Niubang</strain>
    </source>
</reference>
<protein>
    <submittedName>
        <fullName evidence="1">Uncharacterized protein</fullName>
    </submittedName>
</protein>
<keyword evidence="2" id="KW-1185">Reference proteome</keyword>